<reference evidence="10" key="1">
    <citation type="submission" date="2018-12" db="EMBL/GenBank/DDBJ databases">
        <title>Tengunoibacter tsumagoiensis gen. nov., sp. nov., Dictyobacter kobayashii sp. nov., D. alpinus sp. nov., and D. joshuensis sp. nov. and description of Dictyobacteraceae fam. nov. within the order Ktedonobacterales isolated from Tengu-no-mugimeshi.</title>
        <authorList>
            <person name="Wang C.M."/>
            <person name="Zheng Y."/>
            <person name="Sakai Y."/>
            <person name="Toyoda A."/>
            <person name="Minakuchi Y."/>
            <person name="Abe K."/>
            <person name="Yokota A."/>
            <person name="Yabe S."/>
        </authorList>
    </citation>
    <scope>NUCLEOTIDE SEQUENCE [LARGE SCALE GENOMIC DNA]</scope>
    <source>
        <strain evidence="10">S-27</strain>
    </source>
</reference>
<evidence type="ECO:0000256" key="1">
    <source>
        <dbReference type="ARBA" id="ARBA00001942"/>
    </source>
</evidence>
<keyword evidence="3" id="KW-0500">Molybdenum</keyword>
<evidence type="ECO:0000313" key="10">
    <source>
        <dbReference type="Proteomes" id="UP000287224"/>
    </source>
</evidence>
<organism evidence="9 10">
    <name type="scientific">Dictyobacter aurantiacus</name>
    <dbReference type="NCBI Taxonomy" id="1936993"/>
    <lineage>
        <taxon>Bacteria</taxon>
        <taxon>Bacillati</taxon>
        <taxon>Chloroflexota</taxon>
        <taxon>Ktedonobacteria</taxon>
        <taxon>Ktedonobacterales</taxon>
        <taxon>Dictyobacteraceae</taxon>
        <taxon>Dictyobacter</taxon>
    </lineage>
</organism>
<evidence type="ECO:0000256" key="4">
    <source>
        <dbReference type="ARBA" id="ARBA00022723"/>
    </source>
</evidence>
<keyword evidence="5" id="KW-0560">Oxidoreductase</keyword>
<dbReference type="InterPro" id="IPR037920">
    <property type="entry name" value="YoaE_C"/>
</dbReference>
<dbReference type="Proteomes" id="UP000287224">
    <property type="component" value="Unassembled WGS sequence"/>
</dbReference>
<evidence type="ECO:0000259" key="8">
    <source>
        <dbReference type="PROSITE" id="PS51669"/>
    </source>
</evidence>
<dbReference type="InterPro" id="IPR006657">
    <property type="entry name" value="MoPterin_dinucl-bd_dom"/>
</dbReference>
<dbReference type="CDD" id="cd02786">
    <property type="entry name" value="MopB_CT_3"/>
    <property type="match status" value="1"/>
</dbReference>
<keyword evidence="7" id="KW-0411">Iron-sulfur</keyword>
<evidence type="ECO:0000256" key="3">
    <source>
        <dbReference type="ARBA" id="ARBA00022505"/>
    </source>
</evidence>
<dbReference type="GO" id="GO:0016491">
    <property type="term" value="F:oxidoreductase activity"/>
    <property type="evidence" value="ECO:0007669"/>
    <property type="project" value="UniProtKB-KW"/>
</dbReference>
<dbReference type="PANTHER" id="PTHR43742:SF6">
    <property type="entry name" value="OXIDOREDUCTASE YYAE-RELATED"/>
    <property type="match status" value="1"/>
</dbReference>
<dbReference type="PROSITE" id="PS00490">
    <property type="entry name" value="MOLYBDOPTERIN_PROK_2"/>
    <property type="match status" value="1"/>
</dbReference>
<evidence type="ECO:0000256" key="2">
    <source>
        <dbReference type="ARBA" id="ARBA00010312"/>
    </source>
</evidence>
<dbReference type="Pfam" id="PF01568">
    <property type="entry name" value="Molydop_binding"/>
    <property type="match status" value="1"/>
</dbReference>
<dbReference type="InterPro" id="IPR006656">
    <property type="entry name" value="Mopterin_OxRdtase"/>
</dbReference>
<comment type="caution">
    <text evidence="9">The sequence shown here is derived from an EMBL/GenBank/DDBJ whole genome shotgun (WGS) entry which is preliminary data.</text>
</comment>
<gene>
    <name evidence="9" type="ORF">KDAU_39760</name>
</gene>
<dbReference type="GO" id="GO:0051536">
    <property type="term" value="F:iron-sulfur cluster binding"/>
    <property type="evidence" value="ECO:0007669"/>
    <property type="project" value="UniProtKB-KW"/>
</dbReference>
<dbReference type="InterPro" id="IPR050612">
    <property type="entry name" value="Prok_Mopterin_Oxidored"/>
</dbReference>
<dbReference type="AlphaFoldDB" id="A0A401ZIH7"/>
<keyword evidence="10" id="KW-1185">Reference proteome</keyword>
<evidence type="ECO:0000313" key="9">
    <source>
        <dbReference type="EMBL" id="GCE06647.1"/>
    </source>
</evidence>
<name>A0A401ZIH7_9CHLR</name>
<evidence type="ECO:0000256" key="5">
    <source>
        <dbReference type="ARBA" id="ARBA00023002"/>
    </source>
</evidence>
<dbReference type="Gene3D" id="3.30.2070.10">
    <property type="entry name" value="Formate dehydrogenase/DMSO reductase"/>
    <property type="match status" value="1"/>
</dbReference>
<dbReference type="InterPro" id="IPR009010">
    <property type="entry name" value="Asp_de-COase-like_dom_sf"/>
</dbReference>
<keyword evidence="6" id="KW-0408">Iron</keyword>
<keyword evidence="4" id="KW-0479">Metal-binding</keyword>
<protein>
    <submittedName>
        <fullName evidence="9">Molybdopterin oxidoreductase</fullName>
    </submittedName>
</protein>
<dbReference type="Pfam" id="PF00384">
    <property type="entry name" value="Molybdopterin"/>
    <property type="match status" value="1"/>
</dbReference>
<sequence>MDESGRAVSVRGRSNHPVTRGWLCAKVNRYLERVYHPERVLYPLRRSGPRGSGQFTRISWDEALAEISERWRQIIDQHGAECILPYSYAGTLGLVQGGVTDARFWNRLGASQLVRSICGYAAEEAVMLTIGGRLAPSPEDVVHSKLILIWGSNPASTAPHVVPFLREAQRKGARVVVIDPIRTLTARSADQHIQPLPGTDAALALSMMHVIVSEGLHNEAWIEQHTVGWEQLRERIMQYPPERGAAITGLARETIVELARAYATTKPAMLRISDGINRHTNGGQTIRALASLPAVLGQYGVRGGGLMYSTSDWLKWDKAALGHAHEESCPPPTRSLNMNRLGAVLTGEADPPVYSLYVYNSNPAASTPNSGKVIEGLLREDLFTVVHDLFETDTARYADIILPATSQLEQVDLHKPYGHLSLQYNTPAIKPLGEARCNWDVMRSLAAAMGFEEPWLQQDAESVIAEVLAATAGKQPTLQGITLERLQAEGSIPLSIPENERVPFQDGVFRTPSQKVEFYSEQAQAKGYDPVPDWVPEVETRPATARIAGKDELLPLLNPAAHHFISSTFANQPTLIAKERTPTLRINPEDAKVRGIRSGQMVKVSNERGWCHLVAEVSEDVRPGVLATTTVWWPKFSPDRRNVNWTTSDRLADFNGGSTFYTNLVSVESVEHNETEDSPHENAVGVFVSR</sequence>
<dbReference type="Gene3D" id="3.40.228.10">
    <property type="entry name" value="Dimethylsulfoxide Reductase, domain 2"/>
    <property type="match status" value="1"/>
</dbReference>
<comment type="similarity">
    <text evidence="2">Belongs to the prokaryotic molybdopterin-containing oxidoreductase family.</text>
</comment>
<feature type="domain" description="4Fe-4S Mo/W bis-MGD-type" evidence="8">
    <location>
        <begin position="1"/>
        <end position="38"/>
    </location>
</feature>
<evidence type="ECO:0000256" key="7">
    <source>
        <dbReference type="ARBA" id="ARBA00023014"/>
    </source>
</evidence>
<dbReference type="GO" id="GO:0046872">
    <property type="term" value="F:metal ion binding"/>
    <property type="evidence" value="ECO:0007669"/>
    <property type="project" value="UniProtKB-KW"/>
</dbReference>
<evidence type="ECO:0000256" key="6">
    <source>
        <dbReference type="ARBA" id="ARBA00023004"/>
    </source>
</evidence>
<dbReference type="InterPro" id="IPR006655">
    <property type="entry name" value="Mopterin_OxRdtase_prok_CS"/>
</dbReference>
<dbReference type="PROSITE" id="PS51669">
    <property type="entry name" value="4FE4S_MOW_BIS_MGD"/>
    <property type="match status" value="1"/>
</dbReference>
<dbReference type="SUPFAM" id="SSF53706">
    <property type="entry name" value="Formate dehydrogenase/DMSO reductase, domains 1-3"/>
    <property type="match status" value="1"/>
</dbReference>
<dbReference type="CDD" id="cd02766">
    <property type="entry name" value="MopB_3"/>
    <property type="match status" value="1"/>
</dbReference>
<dbReference type="GO" id="GO:0043546">
    <property type="term" value="F:molybdopterin cofactor binding"/>
    <property type="evidence" value="ECO:0007669"/>
    <property type="project" value="InterPro"/>
</dbReference>
<dbReference type="Gene3D" id="2.20.25.90">
    <property type="entry name" value="ADC-like domains"/>
    <property type="match status" value="1"/>
</dbReference>
<accession>A0A401ZIH7</accession>
<dbReference type="Gene3D" id="3.40.50.740">
    <property type="match status" value="1"/>
</dbReference>
<dbReference type="InterPro" id="IPR006963">
    <property type="entry name" value="Mopterin_OxRdtase_4Fe-4S_dom"/>
</dbReference>
<dbReference type="PANTHER" id="PTHR43742">
    <property type="entry name" value="TRIMETHYLAMINE-N-OXIDE REDUCTASE"/>
    <property type="match status" value="1"/>
</dbReference>
<comment type="cofactor">
    <cofactor evidence="1">
        <name>Mo-bis(molybdopterin guanine dinucleotide)</name>
        <dbReference type="ChEBI" id="CHEBI:60539"/>
    </cofactor>
</comment>
<dbReference type="SUPFAM" id="SSF50692">
    <property type="entry name" value="ADC-like"/>
    <property type="match status" value="1"/>
</dbReference>
<dbReference type="Gene3D" id="2.40.40.20">
    <property type="match status" value="1"/>
</dbReference>
<proteinExistence type="inferred from homology"/>
<dbReference type="EMBL" id="BIFQ01000001">
    <property type="protein sequence ID" value="GCE06647.1"/>
    <property type="molecule type" value="Genomic_DNA"/>
</dbReference>